<keyword evidence="1" id="KW-0560">Oxidoreductase</keyword>
<evidence type="ECO:0000313" key="5">
    <source>
        <dbReference type="Proteomes" id="UP000326458"/>
    </source>
</evidence>
<protein>
    <recommendedName>
        <fullName evidence="3">NADP-dependent oxidoreductase domain-containing protein</fullName>
    </recommendedName>
</protein>
<dbReference type="PANTHER" id="PTHR43364:SF4">
    <property type="entry name" value="NAD(P)-LINKED OXIDOREDUCTASE SUPERFAMILY PROTEIN"/>
    <property type="match status" value="1"/>
</dbReference>
<proteinExistence type="inferred from homology"/>
<dbReference type="InterPro" id="IPR036812">
    <property type="entry name" value="NAD(P)_OxRdtase_dom_sf"/>
</dbReference>
<reference evidence="4 5" key="1">
    <citation type="submission" date="2019-06" db="EMBL/GenBank/DDBJ databases">
        <title>Discovery of a novel chromosome fission-fusion reversal in muntjac.</title>
        <authorList>
            <person name="Mudd A.B."/>
            <person name="Bredeson J.V."/>
            <person name="Baum R."/>
            <person name="Hockemeyer D."/>
            <person name="Rokhsar D.S."/>
        </authorList>
    </citation>
    <scope>NUCLEOTIDE SEQUENCE [LARGE SCALE GENOMIC DNA]</scope>
    <source>
        <strain evidence="4">UTSW_UCB_Mm</strain>
        <tissue evidence="4">Fibroblast cell line</tissue>
    </source>
</reference>
<sequence>MLRTLTRAVGRAAVRCARSSGPPETRAAAAAAAAAMSRSPRAAAGSPARPATVLGTMGMGRRMDAPASAAAVRAFLERGHAELDTAFMYNDGRSESILGGLGLGLGGRDCTAKIATKANPWEGKSLRPDSLRSQLETSLQRLQCPRVDLFYLHAPDHGTPVEETLRACHQLH</sequence>
<dbReference type="Pfam" id="PF00248">
    <property type="entry name" value="Aldo_ket_red"/>
    <property type="match status" value="1"/>
</dbReference>
<dbReference type="Proteomes" id="UP000326458">
    <property type="component" value="Unassembled WGS sequence"/>
</dbReference>
<name>A0A5N3WW84_MUNMU</name>
<dbReference type="AlphaFoldDB" id="A0A5N3WW84"/>
<feature type="non-terminal residue" evidence="4">
    <location>
        <position position="172"/>
    </location>
</feature>
<dbReference type="Gene3D" id="3.20.20.100">
    <property type="entry name" value="NADP-dependent oxidoreductase domain"/>
    <property type="match status" value="1"/>
</dbReference>
<evidence type="ECO:0000256" key="2">
    <source>
        <dbReference type="ARBA" id="ARBA00038157"/>
    </source>
</evidence>
<evidence type="ECO:0000259" key="3">
    <source>
        <dbReference type="Pfam" id="PF00248"/>
    </source>
</evidence>
<dbReference type="GO" id="GO:0016491">
    <property type="term" value="F:oxidoreductase activity"/>
    <property type="evidence" value="ECO:0007669"/>
    <property type="project" value="UniProtKB-KW"/>
</dbReference>
<dbReference type="InterPro" id="IPR023210">
    <property type="entry name" value="NADP_OxRdtase_dom"/>
</dbReference>
<dbReference type="EMBL" id="VCEA01000001">
    <property type="protein sequence ID" value="KAB0365025.1"/>
    <property type="molecule type" value="Genomic_DNA"/>
</dbReference>
<dbReference type="SUPFAM" id="SSF51430">
    <property type="entry name" value="NAD(P)-linked oxidoreductase"/>
    <property type="match status" value="1"/>
</dbReference>
<dbReference type="PANTHER" id="PTHR43364">
    <property type="entry name" value="NADH-SPECIFIC METHYLGLYOXAL REDUCTASE-RELATED"/>
    <property type="match status" value="1"/>
</dbReference>
<feature type="domain" description="NADP-dependent oxidoreductase" evidence="3">
    <location>
        <begin position="53"/>
        <end position="171"/>
    </location>
</feature>
<dbReference type="InterPro" id="IPR050523">
    <property type="entry name" value="AKR_Detox_Biosynth"/>
</dbReference>
<comment type="similarity">
    <text evidence="2">Belongs to the aldo/keto reductase family. Aldo/keto reductase 2 subfamily.</text>
</comment>
<organism evidence="4 5">
    <name type="scientific">Muntiacus muntjak</name>
    <name type="common">Barking deer</name>
    <name type="synonym">Indian muntjac</name>
    <dbReference type="NCBI Taxonomy" id="9888"/>
    <lineage>
        <taxon>Eukaryota</taxon>
        <taxon>Metazoa</taxon>
        <taxon>Chordata</taxon>
        <taxon>Craniata</taxon>
        <taxon>Vertebrata</taxon>
        <taxon>Euteleostomi</taxon>
        <taxon>Mammalia</taxon>
        <taxon>Eutheria</taxon>
        <taxon>Laurasiatheria</taxon>
        <taxon>Artiodactyla</taxon>
        <taxon>Ruminantia</taxon>
        <taxon>Pecora</taxon>
        <taxon>Cervidae</taxon>
        <taxon>Muntiacinae</taxon>
        <taxon>Muntiacus</taxon>
    </lineage>
</organism>
<gene>
    <name evidence="4" type="ORF">FD754_009181</name>
</gene>
<comment type="caution">
    <text evidence="4">The sequence shown here is derived from an EMBL/GenBank/DDBJ whole genome shotgun (WGS) entry which is preliminary data.</text>
</comment>
<evidence type="ECO:0000313" key="4">
    <source>
        <dbReference type="EMBL" id="KAB0365025.1"/>
    </source>
</evidence>
<keyword evidence="5" id="KW-1185">Reference proteome</keyword>
<evidence type="ECO:0000256" key="1">
    <source>
        <dbReference type="ARBA" id="ARBA00023002"/>
    </source>
</evidence>
<accession>A0A5N3WW84</accession>